<dbReference type="EMBL" id="RHFK02000014">
    <property type="protein sequence ID" value="TWW65739.1"/>
    <property type="molecule type" value="Genomic_DNA"/>
</dbReference>
<dbReference type="Proteomes" id="UP000324091">
    <property type="component" value="Chromosome 21"/>
</dbReference>
<evidence type="ECO:0000313" key="4">
    <source>
        <dbReference type="EMBL" id="TWW65739.1"/>
    </source>
</evidence>
<evidence type="ECO:0000256" key="1">
    <source>
        <dbReference type="ARBA" id="ARBA00034491"/>
    </source>
</evidence>
<accession>A0A5C6NGK5</accession>
<evidence type="ECO:0000256" key="2">
    <source>
        <dbReference type="RuleBase" id="RU369057"/>
    </source>
</evidence>
<keyword evidence="2 4" id="KW-0647">Proteasome</keyword>
<dbReference type="GO" id="GO:0008541">
    <property type="term" value="C:proteasome regulatory particle, lid subcomplex"/>
    <property type="evidence" value="ECO:0007669"/>
    <property type="project" value="UniProtKB-UniRule"/>
</dbReference>
<comment type="caution">
    <text evidence="4">The sequence shown here is derived from an EMBL/GenBank/DDBJ whole genome shotgun (WGS) entry which is preliminary data.</text>
</comment>
<evidence type="ECO:0000256" key="3">
    <source>
        <dbReference type="SAM" id="MobiDB-lite"/>
    </source>
</evidence>
<dbReference type="SMART" id="SM01385">
    <property type="entry name" value="DSS1_SEM1"/>
    <property type="match status" value="1"/>
</dbReference>
<dbReference type="GO" id="GO:0005634">
    <property type="term" value="C:nucleus"/>
    <property type="evidence" value="ECO:0007669"/>
    <property type="project" value="UniProtKB-SubCell"/>
</dbReference>
<dbReference type="InterPro" id="IPR007834">
    <property type="entry name" value="DSS1_SEM1"/>
</dbReference>
<dbReference type="Pfam" id="PF05160">
    <property type="entry name" value="DSS1_SEM1"/>
    <property type="match status" value="1"/>
</dbReference>
<comment type="function">
    <text evidence="2">Component of the 26S proteasome, a multiprotein complex involved in the ATP-dependent degradation of ubiquitinated proteins.</text>
</comment>
<organism evidence="4 5">
    <name type="scientific">Takifugu flavidus</name>
    <name type="common">sansaifugu</name>
    <dbReference type="NCBI Taxonomy" id="433684"/>
    <lineage>
        <taxon>Eukaryota</taxon>
        <taxon>Metazoa</taxon>
        <taxon>Chordata</taxon>
        <taxon>Craniata</taxon>
        <taxon>Vertebrata</taxon>
        <taxon>Euteleostomi</taxon>
        <taxon>Actinopterygii</taxon>
        <taxon>Neopterygii</taxon>
        <taxon>Teleostei</taxon>
        <taxon>Neoteleostei</taxon>
        <taxon>Acanthomorphata</taxon>
        <taxon>Eupercaria</taxon>
        <taxon>Tetraodontiformes</taxon>
        <taxon>Tetradontoidea</taxon>
        <taxon>Tetraodontidae</taxon>
        <taxon>Takifugu</taxon>
    </lineage>
</organism>
<name>A0A5C6NGK5_9TELE</name>
<gene>
    <name evidence="4" type="ORF">D4764_21G0006390</name>
</gene>
<sequence>MRLCRSGACGSLSAAVSCAPPTHSPPPASPERRDWRRQAQCNRSLSRRSVNPPEHVKASRRPFSSNIANMSEKKQTVDLGLLEEDDEFEEFPAEDWTGLDEDEDAHVWEDNWDDDNVEDDFSNQLRAELEKHGYKMETS</sequence>
<evidence type="ECO:0000313" key="5">
    <source>
        <dbReference type="Proteomes" id="UP000324091"/>
    </source>
</evidence>
<reference evidence="4 5" key="1">
    <citation type="submission" date="2019-04" db="EMBL/GenBank/DDBJ databases">
        <title>Chromosome genome assembly for Takifugu flavidus.</title>
        <authorList>
            <person name="Xiao S."/>
        </authorList>
    </citation>
    <scope>NUCLEOTIDE SEQUENCE [LARGE SCALE GENOMIC DNA]</scope>
    <source>
        <strain evidence="4">HTHZ2018</strain>
        <tissue evidence="4">Muscle</tissue>
    </source>
</reference>
<dbReference type="PANTHER" id="PTHR16771:SF0">
    <property type="entry name" value="26S PROTEASOME COMPLEX SUBUNIT SEM1"/>
    <property type="match status" value="1"/>
</dbReference>
<keyword evidence="2" id="KW-0539">Nucleus</keyword>
<dbReference type="CDD" id="cd13768">
    <property type="entry name" value="DSS1_Sem1"/>
    <property type="match status" value="1"/>
</dbReference>
<dbReference type="GO" id="GO:0000724">
    <property type="term" value="P:double-strand break repair via homologous recombination"/>
    <property type="evidence" value="ECO:0007669"/>
    <property type="project" value="TreeGrafter"/>
</dbReference>
<keyword evidence="5" id="KW-1185">Reference proteome</keyword>
<comment type="subcellular location">
    <subcellularLocation>
        <location evidence="2">Nucleus</location>
    </subcellularLocation>
</comment>
<feature type="compositionally biased region" description="Polar residues" evidence="3">
    <location>
        <begin position="39"/>
        <end position="49"/>
    </location>
</feature>
<comment type="similarity">
    <text evidence="1 2">Belongs to the DSS1/SEM1 family.</text>
</comment>
<dbReference type="GO" id="GO:0043248">
    <property type="term" value="P:proteasome assembly"/>
    <property type="evidence" value="ECO:0007669"/>
    <property type="project" value="UniProtKB-UniRule"/>
</dbReference>
<dbReference type="PROSITE" id="PS51257">
    <property type="entry name" value="PROKAR_LIPOPROTEIN"/>
    <property type="match status" value="1"/>
</dbReference>
<proteinExistence type="inferred from homology"/>
<dbReference type="GO" id="GO:0006406">
    <property type="term" value="P:mRNA export from nucleus"/>
    <property type="evidence" value="ECO:0007669"/>
    <property type="project" value="UniProtKB-UniRule"/>
</dbReference>
<dbReference type="PANTHER" id="PTHR16771">
    <property type="entry name" value="26 PROTEASOME COMPLEX SUBUNIT DSS1"/>
    <property type="match status" value="1"/>
</dbReference>
<dbReference type="AlphaFoldDB" id="A0A5C6NGK5"/>
<protein>
    <recommendedName>
        <fullName evidence="2">26S proteasome complex subunit SEM1</fullName>
    </recommendedName>
</protein>
<feature type="region of interest" description="Disordered" evidence="3">
    <location>
        <begin position="11"/>
        <end position="74"/>
    </location>
</feature>